<dbReference type="EMBL" id="QZFU01000016">
    <property type="protein sequence ID" value="RJO77268.1"/>
    <property type="molecule type" value="Genomic_DNA"/>
</dbReference>
<evidence type="ECO:0000259" key="1">
    <source>
        <dbReference type="Pfam" id="PF13640"/>
    </source>
</evidence>
<feature type="domain" description="Prolyl 4-hydroxylase alpha subunit Fe(2+) 2OG dioxygenase" evidence="1">
    <location>
        <begin position="170"/>
        <end position="247"/>
    </location>
</feature>
<evidence type="ECO:0000313" key="2">
    <source>
        <dbReference type="EMBL" id="RJO77268.1"/>
    </source>
</evidence>
<evidence type="ECO:0000313" key="3">
    <source>
        <dbReference type="Proteomes" id="UP000266677"/>
    </source>
</evidence>
<proteinExistence type="predicted"/>
<organism evidence="2 3">
    <name type="scientific">Nocardia panacis</name>
    <dbReference type="NCBI Taxonomy" id="2340916"/>
    <lineage>
        <taxon>Bacteria</taxon>
        <taxon>Bacillati</taxon>
        <taxon>Actinomycetota</taxon>
        <taxon>Actinomycetes</taxon>
        <taxon>Mycobacteriales</taxon>
        <taxon>Nocardiaceae</taxon>
        <taxon>Nocardia</taxon>
    </lineage>
</organism>
<protein>
    <submittedName>
        <fullName evidence="2">2OG-Fe(II) oxygenase</fullName>
    </submittedName>
</protein>
<name>A0A3A4KNV1_9NOCA</name>
<keyword evidence="3" id="KW-1185">Reference proteome</keyword>
<reference evidence="2 3" key="1">
    <citation type="submission" date="2018-09" db="EMBL/GenBank/DDBJ databases">
        <title>YIM PH21274 draft genome.</title>
        <authorList>
            <person name="Miao C."/>
        </authorList>
    </citation>
    <scope>NUCLEOTIDE SEQUENCE [LARGE SCALE GENOMIC DNA]</scope>
    <source>
        <strain evidence="2 3">YIM PH 21724</strain>
    </source>
</reference>
<dbReference type="InterPro" id="IPR044862">
    <property type="entry name" value="Pro_4_hyd_alph_FE2OG_OXY"/>
</dbReference>
<dbReference type="AlphaFoldDB" id="A0A3A4KNV1"/>
<gene>
    <name evidence="2" type="ORF">D5S18_11900</name>
</gene>
<accession>A0A3A4KNV1</accession>
<dbReference type="Pfam" id="PF13640">
    <property type="entry name" value="2OG-FeII_Oxy_3"/>
    <property type="match status" value="1"/>
</dbReference>
<dbReference type="Gene3D" id="2.60.120.620">
    <property type="entry name" value="q2cbj1_9rhob like domain"/>
    <property type="match status" value="1"/>
</dbReference>
<dbReference type="Proteomes" id="UP000266677">
    <property type="component" value="Unassembled WGS sequence"/>
</dbReference>
<sequence length="265" mass="29761">MPQEIAAAQETTAAAVPQWFANLFAHRRWVRRSKPFPHVYARDVFVPEFYARMAEEFARLRRERADAFVPVSANYSAEGFSLAGLRDGPLALFTSREWHDLIARVARVRATGDMDGSLHHHPPGSPYGWPHNDLNPAWFPGEAPGPAEVRLSDATVGIKNGARADGVPARETMRAVAVLFYLANPGWQQGDGGETALYEYIGDGTQQPLLVPPLDNSLIMFECTPRTWHTFAGGNTRPRNSAVMWLHRPKSEVVQRWGDDRIEYW</sequence>
<dbReference type="OrthoDB" id="9783171at2"/>
<comment type="caution">
    <text evidence="2">The sequence shown here is derived from an EMBL/GenBank/DDBJ whole genome shotgun (WGS) entry which is preliminary data.</text>
</comment>